<reference evidence="1 2" key="1">
    <citation type="journal article" date="2021" name="Hortic Res">
        <title>Chromosome-scale assembly of the Dendrobium chrysotoxum genome enhances the understanding of orchid evolution.</title>
        <authorList>
            <person name="Zhang Y."/>
            <person name="Zhang G.Q."/>
            <person name="Zhang D."/>
            <person name="Liu X.D."/>
            <person name="Xu X.Y."/>
            <person name="Sun W.H."/>
            <person name="Yu X."/>
            <person name="Zhu X."/>
            <person name="Wang Z.W."/>
            <person name="Zhao X."/>
            <person name="Zhong W.Y."/>
            <person name="Chen H."/>
            <person name="Yin W.L."/>
            <person name="Huang T."/>
            <person name="Niu S.C."/>
            <person name="Liu Z.J."/>
        </authorList>
    </citation>
    <scope>NUCLEOTIDE SEQUENCE [LARGE SCALE GENOMIC DNA]</scope>
    <source>
        <strain evidence="1">Lindl</strain>
    </source>
</reference>
<dbReference type="Proteomes" id="UP000775213">
    <property type="component" value="Unassembled WGS sequence"/>
</dbReference>
<protein>
    <submittedName>
        <fullName evidence="1">Uncharacterized protein</fullName>
    </submittedName>
</protein>
<comment type="caution">
    <text evidence="1">The sequence shown here is derived from an EMBL/GenBank/DDBJ whole genome shotgun (WGS) entry which is preliminary data.</text>
</comment>
<keyword evidence="2" id="KW-1185">Reference proteome</keyword>
<gene>
    <name evidence="1" type="ORF">IEQ34_015614</name>
</gene>
<name>A0AAV7GJB8_DENCH</name>
<evidence type="ECO:0000313" key="1">
    <source>
        <dbReference type="EMBL" id="KAH0455582.1"/>
    </source>
</evidence>
<organism evidence="1 2">
    <name type="scientific">Dendrobium chrysotoxum</name>
    <name type="common">Orchid</name>
    <dbReference type="NCBI Taxonomy" id="161865"/>
    <lineage>
        <taxon>Eukaryota</taxon>
        <taxon>Viridiplantae</taxon>
        <taxon>Streptophyta</taxon>
        <taxon>Embryophyta</taxon>
        <taxon>Tracheophyta</taxon>
        <taxon>Spermatophyta</taxon>
        <taxon>Magnoliopsida</taxon>
        <taxon>Liliopsida</taxon>
        <taxon>Asparagales</taxon>
        <taxon>Orchidaceae</taxon>
        <taxon>Epidendroideae</taxon>
        <taxon>Malaxideae</taxon>
        <taxon>Dendrobiinae</taxon>
        <taxon>Dendrobium</taxon>
    </lineage>
</organism>
<sequence length="191" mass="21877">MPALGESKRSSRFSAYFRRKQKNFGVLYLLQMEAKGAKILCLISVGIVKYEDEAKSGVGGYLMDPQKLDMTDLHSASKAEAVRNTTPTVSFDSISQFVSLVIFLRLKPPRFDGVVEPIEVEDRMMRLVKIFYGIQCPTMRKVQLVVFLLDVYKFLRGLQNSLRQPLILFHITDFFELIERDCLIENDLLAT</sequence>
<proteinExistence type="predicted"/>
<dbReference type="AlphaFoldDB" id="A0AAV7GJB8"/>
<evidence type="ECO:0000313" key="2">
    <source>
        <dbReference type="Proteomes" id="UP000775213"/>
    </source>
</evidence>
<dbReference type="EMBL" id="JAGFBR010000014">
    <property type="protein sequence ID" value="KAH0455582.1"/>
    <property type="molecule type" value="Genomic_DNA"/>
</dbReference>
<accession>A0AAV7GJB8</accession>